<evidence type="ECO:0000256" key="2">
    <source>
        <dbReference type="ARBA" id="ARBA00022980"/>
    </source>
</evidence>
<dbReference type="EMBL" id="MT246538">
    <property type="protein sequence ID" value="QRR29736.1"/>
    <property type="molecule type" value="Genomic_DNA"/>
</dbReference>
<dbReference type="AlphaFoldDB" id="A0A893DCW3"/>
<dbReference type="InterPro" id="IPR001892">
    <property type="entry name" value="Ribosomal_uS13"/>
</dbReference>
<dbReference type="InterPro" id="IPR027437">
    <property type="entry name" value="Rbsml_uS13_C"/>
</dbReference>
<dbReference type="GO" id="GO:0003735">
    <property type="term" value="F:structural constituent of ribosome"/>
    <property type="evidence" value="ECO:0007669"/>
    <property type="project" value="InterPro"/>
</dbReference>
<dbReference type="RefSeq" id="YP_010165723.1">
    <property type="nucleotide sequence ID" value="NC_057511.1"/>
</dbReference>
<dbReference type="GO" id="GO:0003723">
    <property type="term" value="F:RNA binding"/>
    <property type="evidence" value="ECO:0007669"/>
    <property type="project" value="InterPro"/>
</dbReference>
<protein>
    <submittedName>
        <fullName evidence="5">Ribosomal protein S13</fullName>
    </submittedName>
</protein>
<reference evidence="5" key="1">
    <citation type="journal article" date="2021" name="J. Eukaryot. Microbiol.">
        <title>Description of Imasa heleensis, gen. nov., sp. nov. (Imasidae, fam. nov.), a Deep-Branching Marine Malawimonad and Possible Key Taxon in Understanding Early Eukaryotic Evolution.</title>
        <authorList>
            <person name="Heiss A.A."/>
            <person name="Warring S.D."/>
            <person name="Lukacs K."/>
            <person name="Favate J."/>
            <person name="Yang A."/>
            <person name="Gyaltshen Y."/>
            <person name="Filardi C."/>
            <person name="Simpson A.G.B."/>
            <person name="Kim E."/>
        </authorList>
    </citation>
    <scope>NUCLEOTIDE SEQUENCE</scope>
</reference>
<dbReference type="GO" id="GO:0015935">
    <property type="term" value="C:small ribosomal subunit"/>
    <property type="evidence" value="ECO:0007669"/>
    <property type="project" value="TreeGrafter"/>
</dbReference>
<dbReference type="GeneID" id="67270304"/>
<dbReference type="GO" id="GO:0005739">
    <property type="term" value="C:mitochondrion"/>
    <property type="evidence" value="ECO:0007669"/>
    <property type="project" value="TreeGrafter"/>
</dbReference>
<sequence length="122" mass="14605">MYILNTHVRSNHIVKQALSSILGISTYTSNCICAKFHIGKGYPISEISLRSINSLISYINNRYLINNKLLKYYYVNLKRYIELKNYRGLRHRMGYPVRGQRTRTNGRSQRKLYKRIYLYNYK</sequence>
<dbReference type="PROSITE" id="PS00646">
    <property type="entry name" value="RIBOSOMAL_S13_1"/>
    <property type="match status" value="1"/>
</dbReference>
<dbReference type="PANTHER" id="PTHR10871:SF1">
    <property type="entry name" value="SMALL RIBOSOMAL SUBUNIT PROTEIN US13M"/>
    <property type="match status" value="1"/>
</dbReference>
<keyword evidence="2 4" id="KW-0689">Ribosomal protein</keyword>
<evidence type="ECO:0000256" key="3">
    <source>
        <dbReference type="ARBA" id="ARBA00023274"/>
    </source>
</evidence>
<name>A0A893DCW3_9EUKA</name>
<dbReference type="Gene3D" id="4.10.910.10">
    <property type="entry name" value="30s ribosomal protein s13, domain 2"/>
    <property type="match status" value="1"/>
</dbReference>
<keyword evidence="3 4" id="KW-0687">Ribonucleoprotein</keyword>
<evidence type="ECO:0000256" key="4">
    <source>
        <dbReference type="RuleBase" id="RU003830"/>
    </source>
</evidence>
<comment type="similarity">
    <text evidence="1 4">Belongs to the universal ribosomal protein uS13 family.</text>
</comment>
<dbReference type="PANTHER" id="PTHR10871">
    <property type="entry name" value="30S RIBOSOMAL PROTEIN S13/40S RIBOSOMAL PROTEIN S18"/>
    <property type="match status" value="1"/>
</dbReference>
<geneLocation type="mitochondrion" evidence="5"/>
<organism evidence="5">
    <name type="scientific">Imasa heleensis</name>
    <dbReference type="NCBI Taxonomy" id="2772037"/>
    <lineage>
        <taxon>Eukaryota</taxon>
        <taxon>Malawimonadida</taxon>
        <taxon>Imasidae</taxon>
        <taxon>Imasa</taxon>
    </lineage>
</organism>
<dbReference type="GO" id="GO:0006412">
    <property type="term" value="P:translation"/>
    <property type="evidence" value="ECO:0007669"/>
    <property type="project" value="InterPro"/>
</dbReference>
<dbReference type="Pfam" id="PF00416">
    <property type="entry name" value="Ribosomal_S13"/>
    <property type="match status" value="1"/>
</dbReference>
<proteinExistence type="inferred from homology"/>
<evidence type="ECO:0000256" key="1">
    <source>
        <dbReference type="ARBA" id="ARBA00008080"/>
    </source>
</evidence>
<dbReference type="SUPFAM" id="SSF46946">
    <property type="entry name" value="S13-like H2TH domain"/>
    <property type="match status" value="1"/>
</dbReference>
<dbReference type="PIRSF" id="PIRSF002134">
    <property type="entry name" value="Ribosomal_S13"/>
    <property type="match status" value="1"/>
</dbReference>
<accession>A0A893DCW3</accession>
<gene>
    <name evidence="5" type="primary">rps13</name>
</gene>
<dbReference type="InterPro" id="IPR018269">
    <property type="entry name" value="Ribosomal_uS13_CS"/>
</dbReference>
<dbReference type="PROSITE" id="PS50159">
    <property type="entry name" value="RIBOSOMAL_S13_2"/>
    <property type="match status" value="1"/>
</dbReference>
<dbReference type="InterPro" id="IPR010979">
    <property type="entry name" value="Ribosomal_uS13-like_H2TH"/>
</dbReference>
<evidence type="ECO:0000313" key="5">
    <source>
        <dbReference type="EMBL" id="QRR29736.1"/>
    </source>
</evidence>
<dbReference type="Gene3D" id="1.10.8.50">
    <property type="match status" value="1"/>
</dbReference>
<keyword evidence="5" id="KW-0496">Mitochondrion</keyword>